<evidence type="ECO:0000313" key="1">
    <source>
        <dbReference type="EMBL" id="SEW47923.1"/>
    </source>
</evidence>
<evidence type="ECO:0008006" key="3">
    <source>
        <dbReference type="Google" id="ProtNLM"/>
    </source>
</evidence>
<accession>A0A1I0S148</accession>
<evidence type="ECO:0000313" key="2">
    <source>
        <dbReference type="Proteomes" id="UP000199469"/>
    </source>
</evidence>
<dbReference type="STRING" id="356305.SAMN05421841_3665"/>
<dbReference type="AlphaFoldDB" id="A0A1I0S148"/>
<dbReference type="EMBL" id="FOIU01000003">
    <property type="protein sequence ID" value="SEW47923.1"/>
    <property type="molecule type" value="Genomic_DNA"/>
</dbReference>
<reference evidence="2" key="1">
    <citation type="submission" date="2016-10" db="EMBL/GenBank/DDBJ databases">
        <authorList>
            <person name="Varghese N."/>
            <person name="Submissions S."/>
        </authorList>
    </citation>
    <scope>NUCLEOTIDE SEQUENCE [LARGE SCALE GENOMIC DNA]</scope>
    <source>
        <strain evidence="2">DSM 17724</strain>
    </source>
</reference>
<proteinExistence type="predicted"/>
<organism evidence="1 2">
    <name type="scientific">Chryseobacterium wanjuense</name>
    <dbReference type="NCBI Taxonomy" id="356305"/>
    <lineage>
        <taxon>Bacteria</taxon>
        <taxon>Pseudomonadati</taxon>
        <taxon>Bacteroidota</taxon>
        <taxon>Flavobacteriia</taxon>
        <taxon>Flavobacteriales</taxon>
        <taxon>Weeksellaceae</taxon>
        <taxon>Chryseobacterium group</taxon>
        <taxon>Chryseobacterium</taxon>
    </lineage>
</organism>
<dbReference type="RefSeq" id="WP_089795169.1">
    <property type="nucleotide sequence ID" value="NZ_FOIU01000003.1"/>
</dbReference>
<dbReference type="OrthoDB" id="1267051at2"/>
<name>A0A1I0S148_9FLAO</name>
<protein>
    <recommendedName>
        <fullName evidence="3">LysM domain-containing protein</fullName>
    </recommendedName>
</protein>
<keyword evidence="2" id="KW-1185">Reference proteome</keyword>
<sequence>MIVHFILSGETLESISEEIHLENPKYLKEFHNLHCAKEDIIHDRLIPRKKLLIPDSKTIKEYNSRNDAPFKDPKLNPELPFKPENFSQIFSVTNTEIEETELDKKNNILLYTVSLKWVAKEENFHVFHLFKNNFSTEHGSMMNDIAAASIRALNPIVVKTNEKGEVMNVGLKEETIASFGSIRENLSDLFPDKYAKIYLDEFEFAVLDKKLFDQRMKEDIFIKTYFSSLRNEFKNGKSFIKQTIGEDNIPIEVIQRVEDEKYTNEITLQHNIQPQPGIDFHGKYVVSTETGMVKNIEIKYFISQYGVKSTNFFSVKELS</sequence>
<gene>
    <name evidence="1" type="ORF">SAMN05421841_3665</name>
</gene>
<dbReference type="Proteomes" id="UP000199469">
    <property type="component" value="Unassembled WGS sequence"/>
</dbReference>